<evidence type="ECO:0000313" key="2">
    <source>
        <dbReference type="EMBL" id="OTF70936.1"/>
    </source>
</evidence>
<dbReference type="AlphaFoldDB" id="A0A1Y3AU04"/>
<name>A0A1Y3AU04_EURMA</name>
<proteinExistence type="predicted"/>
<evidence type="ECO:0000256" key="1">
    <source>
        <dbReference type="SAM" id="MobiDB-lite"/>
    </source>
</evidence>
<evidence type="ECO:0000313" key="3">
    <source>
        <dbReference type="Proteomes" id="UP000194236"/>
    </source>
</evidence>
<protein>
    <submittedName>
        <fullName evidence="2">Uncharacterized protein</fullName>
    </submittedName>
</protein>
<organism evidence="2 3">
    <name type="scientific">Euroglyphus maynei</name>
    <name type="common">Mayne's house dust mite</name>
    <dbReference type="NCBI Taxonomy" id="6958"/>
    <lineage>
        <taxon>Eukaryota</taxon>
        <taxon>Metazoa</taxon>
        <taxon>Ecdysozoa</taxon>
        <taxon>Arthropoda</taxon>
        <taxon>Chelicerata</taxon>
        <taxon>Arachnida</taxon>
        <taxon>Acari</taxon>
        <taxon>Acariformes</taxon>
        <taxon>Sarcoptiformes</taxon>
        <taxon>Astigmata</taxon>
        <taxon>Psoroptidia</taxon>
        <taxon>Analgoidea</taxon>
        <taxon>Pyroglyphidae</taxon>
        <taxon>Pyroglyphinae</taxon>
        <taxon>Euroglyphus</taxon>
    </lineage>
</organism>
<feature type="non-terminal residue" evidence="2">
    <location>
        <position position="73"/>
    </location>
</feature>
<dbReference type="EMBL" id="MUJZ01063359">
    <property type="protein sequence ID" value="OTF70936.1"/>
    <property type="molecule type" value="Genomic_DNA"/>
</dbReference>
<keyword evidence="3" id="KW-1185">Reference proteome</keyword>
<feature type="region of interest" description="Disordered" evidence="1">
    <location>
        <begin position="1"/>
        <end position="73"/>
    </location>
</feature>
<dbReference type="Proteomes" id="UP000194236">
    <property type="component" value="Unassembled WGS sequence"/>
</dbReference>
<gene>
    <name evidence="2" type="ORF">BLA29_012549</name>
</gene>
<reference evidence="2 3" key="1">
    <citation type="submission" date="2017-03" db="EMBL/GenBank/DDBJ databases">
        <title>Genome Survey of Euroglyphus maynei.</title>
        <authorList>
            <person name="Arlian L.G."/>
            <person name="Morgan M.S."/>
            <person name="Rider S.D."/>
        </authorList>
    </citation>
    <scope>NUCLEOTIDE SEQUENCE [LARGE SCALE GENOMIC DNA]</scope>
    <source>
        <strain evidence="2">Arlian Lab</strain>
        <tissue evidence="2">Whole body</tissue>
    </source>
</reference>
<feature type="compositionally biased region" description="Pro residues" evidence="1">
    <location>
        <begin position="36"/>
        <end position="45"/>
    </location>
</feature>
<comment type="caution">
    <text evidence="2">The sequence shown here is derived from an EMBL/GenBank/DDBJ whole genome shotgun (WGS) entry which is preliminary data.</text>
</comment>
<sequence>MEIFVQHRTTRNNKQSGRINARKKHSCPFASNNPRSQPPVKPKPIPVVTEIRTYCPKNSNNNSISKDDDNGGD</sequence>
<accession>A0A1Y3AU04</accession>